<evidence type="ECO:0000313" key="1">
    <source>
        <dbReference type="EMBL" id="MCQ4922612.1"/>
    </source>
</evidence>
<dbReference type="RefSeq" id="WP_256310812.1">
    <property type="nucleotide sequence ID" value="NZ_JANGAC010000003.1"/>
</dbReference>
<name>A0ABT1S8D4_9FIRM</name>
<gene>
    <name evidence="1" type="ORF">NE686_05930</name>
</gene>
<dbReference type="Proteomes" id="UP001524478">
    <property type="component" value="Unassembled WGS sequence"/>
</dbReference>
<dbReference type="EMBL" id="JANGAC010000003">
    <property type="protein sequence ID" value="MCQ4922612.1"/>
    <property type="molecule type" value="Genomic_DNA"/>
</dbReference>
<dbReference type="InterPro" id="IPR007035">
    <property type="entry name" value="Peptidase_M55"/>
</dbReference>
<reference evidence="1 2" key="1">
    <citation type="submission" date="2022-06" db="EMBL/GenBank/DDBJ databases">
        <title>Isolation of gut microbiota from human fecal samples.</title>
        <authorList>
            <person name="Pamer E.G."/>
            <person name="Barat B."/>
            <person name="Waligurski E."/>
            <person name="Medina S."/>
            <person name="Paddock L."/>
            <person name="Mostad J."/>
        </authorList>
    </citation>
    <scope>NUCLEOTIDE SEQUENCE [LARGE SCALE GENOMIC DNA]</scope>
    <source>
        <strain evidence="1 2">DFI.7.95</strain>
    </source>
</reference>
<organism evidence="1 2">
    <name type="scientific">Tissierella carlieri</name>
    <dbReference type="NCBI Taxonomy" id="689904"/>
    <lineage>
        <taxon>Bacteria</taxon>
        <taxon>Bacillati</taxon>
        <taxon>Bacillota</taxon>
        <taxon>Tissierellia</taxon>
        <taxon>Tissierellales</taxon>
        <taxon>Tissierellaceae</taxon>
        <taxon>Tissierella</taxon>
    </lineage>
</organism>
<protein>
    <submittedName>
        <fullName evidence="1">M55 family metallopeptidase</fullName>
    </submittedName>
</protein>
<dbReference type="Gene3D" id="3.40.50.10780">
    <property type="entry name" value="Dipeptide transport protein"/>
    <property type="match status" value="1"/>
</dbReference>
<dbReference type="Pfam" id="PF04951">
    <property type="entry name" value="Peptidase_M55"/>
    <property type="match status" value="1"/>
</dbReference>
<dbReference type="InterPro" id="IPR027476">
    <property type="entry name" value="DppA_N"/>
</dbReference>
<sequence>MDNILIIIDLEGIIGVEDLWDNKRNEDLLYKEISAIINSIPDGMDIYLCYDHNDGILPGNLVEKLSPEINIIKKIRNIDFSIDYKTAFLVGFHGKKSDHCRFPHTFRDEIEILSLGEKEVGEIEMVTNLLSYYKIPVSLISTEASVIDYLDYDCIYHDIDKGDMSSIYLNLENDVKKALNSEISLSKFDDSKVEIIYNNYVQRRVKALELDIKISFKDTIDFFRYLPNLHIPLNHIISKDLENMFEELVRNRPESLELVKDKNIRKLLDKDINLITYLDLYNISQYFYKIKDNKSAKFELQPKE</sequence>
<evidence type="ECO:0000313" key="2">
    <source>
        <dbReference type="Proteomes" id="UP001524478"/>
    </source>
</evidence>
<dbReference type="InterPro" id="IPR036177">
    <property type="entry name" value="Peptidase_M55_sf"/>
</dbReference>
<accession>A0ABT1S8D4</accession>
<keyword evidence="2" id="KW-1185">Reference proteome</keyword>
<proteinExistence type="predicted"/>
<comment type="caution">
    <text evidence="1">The sequence shown here is derived from an EMBL/GenBank/DDBJ whole genome shotgun (WGS) entry which is preliminary data.</text>
</comment>
<dbReference type="SUPFAM" id="SSF63992">
    <property type="entry name" value="Dipeptide transport protein"/>
    <property type="match status" value="1"/>
</dbReference>